<evidence type="ECO:0000313" key="3">
    <source>
        <dbReference type="Proteomes" id="UP000032680"/>
    </source>
</evidence>
<evidence type="ECO:0000256" key="1">
    <source>
        <dbReference type="SAM" id="Phobius"/>
    </source>
</evidence>
<name>A0A0D6P9V9_9PROT</name>
<evidence type="ECO:0008006" key="4">
    <source>
        <dbReference type="Google" id="ProtNLM"/>
    </source>
</evidence>
<dbReference type="AlphaFoldDB" id="A0A0D6P9V9"/>
<dbReference type="RefSeq" id="WP_048863442.1">
    <property type="nucleotide sequence ID" value="NZ_BANB01001112.1"/>
</dbReference>
<keyword evidence="1" id="KW-0472">Membrane</keyword>
<reference evidence="2 3" key="1">
    <citation type="submission" date="2012-11" db="EMBL/GenBank/DDBJ databases">
        <title>Whole genome sequence of Acidisphaera rubrifaciens HS-AP3.</title>
        <authorList>
            <person name="Azuma Y."/>
            <person name="Higashiura N."/>
            <person name="Hirakawa H."/>
            <person name="Matsushita K."/>
        </authorList>
    </citation>
    <scope>NUCLEOTIDE SEQUENCE [LARGE SCALE GENOMIC DNA]</scope>
    <source>
        <strain evidence="2 3">HS-AP3</strain>
    </source>
</reference>
<keyword evidence="1" id="KW-1133">Transmembrane helix</keyword>
<evidence type="ECO:0000313" key="2">
    <source>
        <dbReference type="EMBL" id="GAN78555.1"/>
    </source>
</evidence>
<organism evidence="2 3">
    <name type="scientific">Acidisphaera rubrifaciens HS-AP3</name>
    <dbReference type="NCBI Taxonomy" id="1231350"/>
    <lineage>
        <taxon>Bacteria</taxon>
        <taxon>Pseudomonadati</taxon>
        <taxon>Pseudomonadota</taxon>
        <taxon>Alphaproteobacteria</taxon>
        <taxon>Acetobacterales</taxon>
        <taxon>Acetobacteraceae</taxon>
        <taxon>Acidisphaera</taxon>
    </lineage>
</organism>
<gene>
    <name evidence="2" type="ORF">Asru_1122_02</name>
</gene>
<dbReference type="Pfam" id="PF11003">
    <property type="entry name" value="DUF2842"/>
    <property type="match status" value="1"/>
</dbReference>
<accession>A0A0D6P9V9</accession>
<dbReference type="Proteomes" id="UP000032680">
    <property type="component" value="Unassembled WGS sequence"/>
</dbReference>
<comment type="caution">
    <text evidence="2">The sequence shown here is derived from an EMBL/GenBank/DDBJ whole genome shotgun (WGS) entry which is preliminary data.</text>
</comment>
<sequence length="62" mass="7131">MPRILIAVVIFLLGFALYVMAAVALADHVMSPWPLQFAYFVVAGTLWVLPTRWLMLWAARRR</sequence>
<dbReference type="OrthoDB" id="7283648at2"/>
<dbReference type="InterPro" id="IPR021265">
    <property type="entry name" value="DUF2842"/>
</dbReference>
<keyword evidence="1" id="KW-0812">Transmembrane</keyword>
<protein>
    <recommendedName>
        <fullName evidence="4">DUF2842 domain-containing protein</fullName>
    </recommendedName>
</protein>
<keyword evidence="3" id="KW-1185">Reference proteome</keyword>
<dbReference type="EMBL" id="BANB01001112">
    <property type="protein sequence ID" value="GAN78555.1"/>
    <property type="molecule type" value="Genomic_DNA"/>
</dbReference>
<feature type="transmembrane region" description="Helical" evidence="1">
    <location>
        <begin position="36"/>
        <end position="59"/>
    </location>
</feature>
<proteinExistence type="predicted"/>